<dbReference type="InParanoid" id="A0A165EY09"/>
<name>A0A165EY09_9APHY</name>
<dbReference type="EMBL" id="KV427617">
    <property type="protein sequence ID" value="KZT07954.1"/>
    <property type="molecule type" value="Genomic_DNA"/>
</dbReference>
<evidence type="ECO:0000313" key="2">
    <source>
        <dbReference type="EMBL" id="KZT07954.1"/>
    </source>
</evidence>
<proteinExistence type="predicted"/>
<dbReference type="Pfam" id="PF00651">
    <property type="entry name" value="BTB"/>
    <property type="match status" value="1"/>
</dbReference>
<sequence length="345" mass="39687">MAYDFVLDVPEKRVRSKGRNCSSVDSPDVLRDKEFWFIDGSIVLVASGVAFRVYKGLLAHHSDVFRDMFTVPLPEDEESIDGCPVVHLCDSSEDLRHLLRVIFHGGEWYRPNERLPFRVVAALARLSQKYQMERIRKEAVKRIKTCFCDDLKTWLEVCRIRGSSVMSFEIADAIEAVNLARLMNMDSMLPLALYLCCQLDTKYLVHGVARADGTTEQLHPDDVARCVEGRRHLLHCNVLMGMQISRRDVSYKCENREICMDCLECTNNGVWIAGGFDSRLDHCGVFDSWEQWIRKREINDLCENCNLMVRGRLFLAQQRVWMKLPQYMGVEDPPAPKKTSLGICN</sequence>
<dbReference type="GeneID" id="63823359"/>
<dbReference type="SMART" id="SM00225">
    <property type="entry name" value="BTB"/>
    <property type="match status" value="1"/>
</dbReference>
<gene>
    <name evidence="2" type="ORF">LAESUDRAFT_698022</name>
</gene>
<dbReference type="CDD" id="cd18186">
    <property type="entry name" value="BTB_POZ_ZBTB_KLHL-like"/>
    <property type="match status" value="1"/>
</dbReference>
<feature type="domain" description="BTB" evidence="1">
    <location>
        <begin position="40"/>
        <end position="105"/>
    </location>
</feature>
<evidence type="ECO:0000313" key="3">
    <source>
        <dbReference type="Proteomes" id="UP000076871"/>
    </source>
</evidence>
<dbReference type="STRING" id="1314785.A0A165EY09"/>
<keyword evidence="3" id="KW-1185">Reference proteome</keyword>
<dbReference type="InterPro" id="IPR011333">
    <property type="entry name" value="SKP1/BTB/POZ_sf"/>
</dbReference>
<dbReference type="PROSITE" id="PS50097">
    <property type="entry name" value="BTB"/>
    <property type="match status" value="1"/>
</dbReference>
<dbReference type="Proteomes" id="UP000076871">
    <property type="component" value="Unassembled WGS sequence"/>
</dbReference>
<accession>A0A165EY09</accession>
<dbReference type="OrthoDB" id="3036049at2759"/>
<dbReference type="RefSeq" id="XP_040765694.1">
    <property type="nucleotide sequence ID" value="XM_040906330.1"/>
</dbReference>
<dbReference type="SUPFAM" id="SSF54695">
    <property type="entry name" value="POZ domain"/>
    <property type="match status" value="1"/>
</dbReference>
<protein>
    <recommendedName>
        <fullName evidence="1">BTB domain-containing protein</fullName>
    </recommendedName>
</protein>
<evidence type="ECO:0000259" key="1">
    <source>
        <dbReference type="PROSITE" id="PS50097"/>
    </source>
</evidence>
<organism evidence="2 3">
    <name type="scientific">Laetiporus sulphureus 93-53</name>
    <dbReference type="NCBI Taxonomy" id="1314785"/>
    <lineage>
        <taxon>Eukaryota</taxon>
        <taxon>Fungi</taxon>
        <taxon>Dikarya</taxon>
        <taxon>Basidiomycota</taxon>
        <taxon>Agaricomycotina</taxon>
        <taxon>Agaricomycetes</taxon>
        <taxon>Polyporales</taxon>
        <taxon>Laetiporus</taxon>
    </lineage>
</organism>
<reference evidence="2 3" key="1">
    <citation type="journal article" date="2016" name="Mol. Biol. Evol.">
        <title>Comparative Genomics of Early-Diverging Mushroom-Forming Fungi Provides Insights into the Origins of Lignocellulose Decay Capabilities.</title>
        <authorList>
            <person name="Nagy L.G."/>
            <person name="Riley R."/>
            <person name="Tritt A."/>
            <person name="Adam C."/>
            <person name="Daum C."/>
            <person name="Floudas D."/>
            <person name="Sun H."/>
            <person name="Yadav J.S."/>
            <person name="Pangilinan J."/>
            <person name="Larsson K.H."/>
            <person name="Matsuura K."/>
            <person name="Barry K."/>
            <person name="Labutti K."/>
            <person name="Kuo R."/>
            <person name="Ohm R.A."/>
            <person name="Bhattacharya S.S."/>
            <person name="Shirouzu T."/>
            <person name="Yoshinaga Y."/>
            <person name="Martin F.M."/>
            <person name="Grigoriev I.V."/>
            <person name="Hibbett D.S."/>
        </authorList>
    </citation>
    <scope>NUCLEOTIDE SEQUENCE [LARGE SCALE GENOMIC DNA]</scope>
    <source>
        <strain evidence="2 3">93-53</strain>
    </source>
</reference>
<dbReference type="Gene3D" id="3.30.710.10">
    <property type="entry name" value="Potassium Channel Kv1.1, Chain A"/>
    <property type="match status" value="1"/>
</dbReference>
<dbReference type="InterPro" id="IPR000210">
    <property type="entry name" value="BTB/POZ_dom"/>
</dbReference>
<dbReference type="AlphaFoldDB" id="A0A165EY09"/>